<dbReference type="InParanoid" id="F4S3Z2"/>
<accession>F4S3Z2</accession>
<keyword evidence="4" id="KW-1185">Reference proteome</keyword>
<evidence type="ECO:0000256" key="2">
    <source>
        <dbReference type="PIRSR" id="PIRSR602678-1"/>
    </source>
</evidence>
<comment type="similarity">
    <text evidence="1">Belongs to the GTP cyclohydrolase I type 2/NIF3 family.</text>
</comment>
<dbReference type="VEuPathDB" id="FungiDB:MELLADRAFT_39595"/>
<dbReference type="AlphaFoldDB" id="F4S3Z2"/>
<proteinExistence type="inferred from homology"/>
<sequence length="298" mass="32700">MTRLLKSVQRAFNKISPTSLAEKWDNTGILIESPIENKSLTNVLLTIDLTKAVLLEALDQRFKIGVIVTYHPIIFKPLKSITTQDHLQEILLNCITNGISVYSPHTSLDSVIGGINDHLCQIVSTNPSNPNPNPASHHEIFSINGELINGIPLEGIGMGSGRRVTFKSDQQVSLMEIVNRCKVGLNLSHVQLARSSVGQSLIRSVGVCAGSGASICEALGTSCDVFLTGEMSHHEVLRANARGVHVILTSHSNSERFFLGKVLKDRLRELLREDQKDEQGDRWDVVVSSEDRDPLVVV</sequence>
<dbReference type="STRING" id="747676.F4S3Z2"/>
<reference evidence="4" key="1">
    <citation type="journal article" date="2011" name="Proc. Natl. Acad. Sci. U.S.A.">
        <title>Obligate biotrophy features unraveled by the genomic analysis of rust fungi.</title>
        <authorList>
            <person name="Duplessis S."/>
            <person name="Cuomo C.A."/>
            <person name="Lin Y.-C."/>
            <person name="Aerts A."/>
            <person name="Tisserant E."/>
            <person name="Veneault-Fourrey C."/>
            <person name="Joly D.L."/>
            <person name="Hacquard S."/>
            <person name="Amselem J."/>
            <person name="Cantarel B.L."/>
            <person name="Chiu R."/>
            <person name="Coutinho P.M."/>
            <person name="Feau N."/>
            <person name="Field M."/>
            <person name="Frey P."/>
            <person name="Gelhaye E."/>
            <person name="Goldberg J."/>
            <person name="Grabherr M.G."/>
            <person name="Kodira C.D."/>
            <person name="Kohler A."/>
            <person name="Kuees U."/>
            <person name="Lindquist E.A."/>
            <person name="Lucas S.M."/>
            <person name="Mago R."/>
            <person name="Mauceli E."/>
            <person name="Morin E."/>
            <person name="Murat C."/>
            <person name="Pangilinan J.L."/>
            <person name="Park R."/>
            <person name="Pearson M."/>
            <person name="Quesneville H."/>
            <person name="Rouhier N."/>
            <person name="Sakthikumar S."/>
            <person name="Salamov A.A."/>
            <person name="Schmutz J."/>
            <person name="Selles B."/>
            <person name="Shapiro H."/>
            <person name="Tanguay P."/>
            <person name="Tuskan G.A."/>
            <person name="Henrissat B."/>
            <person name="Van de Peer Y."/>
            <person name="Rouze P."/>
            <person name="Ellis J.G."/>
            <person name="Dodds P.N."/>
            <person name="Schein J.E."/>
            <person name="Zhong S."/>
            <person name="Hamelin R.C."/>
            <person name="Grigoriev I.V."/>
            <person name="Szabo L.J."/>
            <person name="Martin F."/>
        </authorList>
    </citation>
    <scope>NUCLEOTIDE SEQUENCE [LARGE SCALE GENOMIC DNA]</scope>
    <source>
        <strain evidence="4">98AG31 / pathotype 3-4-7</strain>
    </source>
</reference>
<dbReference type="GO" id="GO:0005739">
    <property type="term" value="C:mitochondrion"/>
    <property type="evidence" value="ECO:0007669"/>
    <property type="project" value="EnsemblFungi"/>
</dbReference>
<feature type="binding site" evidence="2">
    <location>
        <position position="251"/>
    </location>
    <ligand>
        <name>a divalent metal cation</name>
        <dbReference type="ChEBI" id="CHEBI:60240"/>
        <label>1</label>
    </ligand>
</feature>
<gene>
    <name evidence="3" type="ORF">MELLADRAFT_39595</name>
</gene>
<dbReference type="KEGG" id="mlr:MELLADRAFT_39595"/>
<dbReference type="InterPro" id="IPR002678">
    <property type="entry name" value="DUF34/NIF3"/>
</dbReference>
<dbReference type="NCBIfam" id="TIGR00486">
    <property type="entry name" value="YbgI_SA1388"/>
    <property type="match status" value="1"/>
</dbReference>
<dbReference type="GeneID" id="18927823"/>
<dbReference type="PANTHER" id="PTHR13799">
    <property type="entry name" value="NGG1 INTERACTING FACTOR 3"/>
    <property type="match status" value="1"/>
</dbReference>
<dbReference type="InterPro" id="IPR036069">
    <property type="entry name" value="DUF34/NIF3_sf"/>
</dbReference>
<dbReference type="RefSeq" id="XP_007416069.1">
    <property type="nucleotide sequence ID" value="XM_007416007.1"/>
</dbReference>
<dbReference type="PANTHER" id="PTHR13799:SF13">
    <property type="entry name" value="NIF3-LIKE PROTEIN 1"/>
    <property type="match status" value="1"/>
</dbReference>
<dbReference type="Proteomes" id="UP000001072">
    <property type="component" value="Unassembled WGS sequence"/>
</dbReference>
<organism evidence="4">
    <name type="scientific">Melampsora larici-populina (strain 98AG31 / pathotype 3-4-7)</name>
    <name type="common">Poplar leaf rust fungus</name>
    <dbReference type="NCBI Taxonomy" id="747676"/>
    <lineage>
        <taxon>Eukaryota</taxon>
        <taxon>Fungi</taxon>
        <taxon>Dikarya</taxon>
        <taxon>Basidiomycota</taxon>
        <taxon>Pucciniomycotina</taxon>
        <taxon>Pucciniomycetes</taxon>
        <taxon>Pucciniales</taxon>
        <taxon>Melampsoraceae</taxon>
        <taxon>Melampsora</taxon>
    </lineage>
</organism>
<dbReference type="Pfam" id="PF01784">
    <property type="entry name" value="DUF34_NIF3"/>
    <property type="match status" value="1"/>
</dbReference>
<evidence type="ECO:0000313" key="3">
    <source>
        <dbReference type="EMBL" id="EGG00615.1"/>
    </source>
</evidence>
<protein>
    <submittedName>
        <fullName evidence="3">Uncharacterized protein</fullName>
    </submittedName>
</protein>
<dbReference type="HOGENOM" id="CLU_037423_0_1_1"/>
<dbReference type="FunFam" id="3.40.1390.30:FF:000001">
    <property type="entry name" value="GTP cyclohydrolase 1 type 2"/>
    <property type="match status" value="1"/>
</dbReference>
<evidence type="ECO:0000256" key="1">
    <source>
        <dbReference type="ARBA" id="ARBA00006964"/>
    </source>
</evidence>
<feature type="binding site" evidence="2">
    <location>
        <position position="109"/>
    </location>
    <ligand>
        <name>a divalent metal cation</name>
        <dbReference type="ChEBI" id="CHEBI:60240"/>
        <label>1</label>
    </ligand>
</feature>
<dbReference type="SUPFAM" id="SSF102705">
    <property type="entry name" value="NIF3 (NGG1p interacting factor 3)-like"/>
    <property type="match status" value="1"/>
</dbReference>
<dbReference type="eggNOG" id="KOG4131">
    <property type="taxonomic scope" value="Eukaryota"/>
</dbReference>
<feature type="binding site" evidence="2">
    <location>
        <position position="255"/>
    </location>
    <ligand>
        <name>a divalent metal cation</name>
        <dbReference type="ChEBI" id="CHEBI:60240"/>
        <label>1</label>
    </ligand>
</feature>
<feature type="binding site" evidence="2">
    <location>
        <position position="71"/>
    </location>
    <ligand>
        <name>a divalent metal cation</name>
        <dbReference type="ChEBI" id="CHEBI:60240"/>
        <label>1</label>
    </ligand>
</feature>
<name>F4S3Z2_MELLP</name>
<dbReference type="FunCoup" id="F4S3Z2">
    <property type="interactions" value="514"/>
</dbReference>
<keyword evidence="2" id="KW-0479">Metal-binding</keyword>
<evidence type="ECO:0000313" key="4">
    <source>
        <dbReference type="Proteomes" id="UP000001072"/>
    </source>
</evidence>
<dbReference type="OrthoDB" id="3345469at2759"/>
<dbReference type="GO" id="GO:0046872">
    <property type="term" value="F:metal ion binding"/>
    <property type="evidence" value="ECO:0007669"/>
    <property type="project" value="UniProtKB-KW"/>
</dbReference>
<dbReference type="EMBL" id="GL883145">
    <property type="protein sequence ID" value="EGG00615.1"/>
    <property type="molecule type" value="Genomic_DNA"/>
</dbReference>
<dbReference type="Gene3D" id="3.40.1390.30">
    <property type="entry name" value="NIF3 (NGG1p interacting factor 3)-like"/>
    <property type="match status" value="1"/>
</dbReference>